<gene>
    <name evidence="2" type="ORF">BDE18_3335</name>
    <name evidence="1" type="ORF">ESD82_03760</name>
</gene>
<dbReference type="NCBIfam" id="TIGR01560">
    <property type="entry name" value="put_DNA_pack"/>
    <property type="match status" value="1"/>
</dbReference>
<name>A0AAE6NRN4_PARPN</name>
<proteinExistence type="predicted"/>
<dbReference type="GeneID" id="51369662"/>
<evidence type="ECO:0000313" key="4">
    <source>
        <dbReference type="Proteomes" id="UP000326453"/>
    </source>
</evidence>
<dbReference type="EMBL" id="CP044423">
    <property type="protein sequence ID" value="QFG35316.1"/>
    <property type="molecule type" value="Genomic_DNA"/>
</dbReference>
<dbReference type="AlphaFoldDB" id="A0AAE6NRN4"/>
<dbReference type="KEGG" id="ppan:ESD82_03760"/>
<dbReference type="RefSeq" id="WP_147428953.1">
    <property type="nucleotide sequence ID" value="NZ_CP044423.1"/>
</dbReference>
<reference evidence="1 4" key="2">
    <citation type="submission" date="2019-01" db="EMBL/GenBank/DDBJ databases">
        <title>Complete Genome Sequence and Annotation of the Paracoccus pantotrophus type strain DSM 2944.</title>
        <authorList>
            <person name="Bockwoldt J.A."/>
            <person name="Zimmermann M."/>
            <person name="Tiso T."/>
            <person name="Blank L.M."/>
        </authorList>
    </citation>
    <scope>NUCLEOTIDE SEQUENCE [LARGE SCALE GENOMIC DNA]</scope>
    <source>
        <strain evidence="1 4">DSM 2944</strain>
    </source>
</reference>
<accession>A0AAE6NRN4</accession>
<reference evidence="2 3" key="1">
    <citation type="submission" date="2018-10" db="EMBL/GenBank/DDBJ databases">
        <title>Genomic Encyclopedia of Archaeal and Bacterial Type Strains, Phase II (KMG-II): from individual species to whole genera.</title>
        <authorList>
            <person name="Goeker M."/>
        </authorList>
    </citation>
    <scope>NUCLEOTIDE SEQUENCE [LARGE SCALE GENOMIC DNA]</scope>
    <source>
        <strain evidence="3">ATCC 35512 / DSM 2944 / CIP 106514 / LMD 82.5 / NBRC 102493 / NCCB 82005 / GB17</strain>
        <strain evidence="2">DSM 2944</strain>
    </source>
</reference>
<protein>
    <submittedName>
        <fullName evidence="1 2">Gp6-like head-tail connector protein</fullName>
    </submittedName>
</protein>
<dbReference type="Proteomes" id="UP000326453">
    <property type="component" value="Chromosome 2"/>
</dbReference>
<dbReference type="Proteomes" id="UP000273626">
    <property type="component" value="Unassembled WGS sequence"/>
</dbReference>
<sequence>MIVPLPDLKDYLRVRRDHEDETIAAIGESAELQVRNWIGRPIYASLADMPLPGAPGYSQYQMVADRAIMVAIMMLAERTYWQRGGEGGASEDAVPPATVRAILSGYRVFHPLPTSEDGA</sequence>
<keyword evidence="3" id="KW-1185">Reference proteome</keyword>
<dbReference type="CDD" id="cd08054">
    <property type="entry name" value="gp6"/>
    <property type="match status" value="1"/>
</dbReference>
<evidence type="ECO:0000313" key="3">
    <source>
        <dbReference type="Proteomes" id="UP000273626"/>
    </source>
</evidence>
<evidence type="ECO:0000313" key="1">
    <source>
        <dbReference type="EMBL" id="QFG35316.1"/>
    </source>
</evidence>
<dbReference type="InterPro" id="IPR006450">
    <property type="entry name" value="Phage_HK97_gp6-like"/>
</dbReference>
<dbReference type="Gene3D" id="1.10.3230.30">
    <property type="entry name" value="Phage gp6-like head-tail connector protein"/>
    <property type="match status" value="1"/>
</dbReference>
<dbReference type="EMBL" id="RBLI01000002">
    <property type="protein sequence ID" value="RKS44487.1"/>
    <property type="molecule type" value="Genomic_DNA"/>
</dbReference>
<evidence type="ECO:0000313" key="2">
    <source>
        <dbReference type="EMBL" id="RKS44487.1"/>
    </source>
</evidence>
<organism evidence="1 4">
    <name type="scientific">Paracoccus pantotrophus</name>
    <name type="common">Thiosphaera pantotropha</name>
    <dbReference type="NCBI Taxonomy" id="82367"/>
    <lineage>
        <taxon>Bacteria</taxon>
        <taxon>Pseudomonadati</taxon>
        <taxon>Pseudomonadota</taxon>
        <taxon>Alphaproteobacteria</taxon>
        <taxon>Rhodobacterales</taxon>
        <taxon>Paracoccaceae</taxon>
        <taxon>Paracoccus</taxon>
    </lineage>
</organism>